<reference evidence="2" key="1">
    <citation type="journal article" date="2022" name="Plant J.">
        <title>Strategies of tolerance reflected in two North American maple genomes.</title>
        <authorList>
            <person name="McEvoy S.L."/>
            <person name="Sezen U.U."/>
            <person name="Trouern-Trend A."/>
            <person name="McMahon S.M."/>
            <person name="Schaberg P.G."/>
            <person name="Yang J."/>
            <person name="Wegrzyn J.L."/>
            <person name="Swenson N.G."/>
        </authorList>
    </citation>
    <scope>NUCLEOTIDE SEQUENCE</scope>
    <source>
        <strain evidence="2">91603</strain>
    </source>
</reference>
<dbReference type="InterPro" id="IPR045249">
    <property type="entry name" value="HARBI1-like"/>
</dbReference>
<dbReference type="InterPro" id="IPR058353">
    <property type="entry name" value="DUF8040"/>
</dbReference>
<gene>
    <name evidence="2" type="ORF">LWI28_003374</name>
</gene>
<dbReference type="AlphaFoldDB" id="A0AAD5INY2"/>
<organism evidence="2 3">
    <name type="scientific">Acer negundo</name>
    <name type="common">Box elder</name>
    <dbReference type="NCBI Taxonomy" id="4023"/>
    <lineage>
        <taxon>Eukaryota</taxon>
        <taxon>Viridiplantae</taxon>
        <taxon>Streptophyta</taxon>
        <taxon>Embryophyta</taxon>
        <taxon>Tracheophyta</taxon>
        <taxon>Spermatophyta</taxon>
        <taxon>Magnoliopsida</taxon>
        <taxon>eudicotyledons</taxon>
        <taxon>Gunneridae</taxon>
        <taxon>Pentapetalae</taxon>
        <taxon>rosids</taxon>
        <taxon>malvids</taxon>
        <taxon>Sapindales</taxon>
        <taxon>Sapindaceae</taxon>
        <taxon>Hippocastanoideae</taxon>
        <taxon>Acereae</taxon>
        <taxon>Acer</taxon>
    </lineage>
</organism>
<reference evidence="2" key="2">
    <citation type="submission" date="2023-02" db="EMBL/GenBank/DDBJ databases">
        <authorList>
            <person name="Swenson N.G."/>
            <person name="Wegrzyn J.L."/>
            <person name="Mcevoy S.L."/>
        </authorList>
    </citation>
    <scope>NUCLEOTIDE SEQUENCE</scope>
    <source>
        <strain evidence="2">91603</strain>
        <tissue evidence="2">Leaf</tissue>
    </source>
</reference>
<comment type="caution">
    <text evidence="2">The sequence shown here is derived from an EMBL/GenBank/DDBJ whole genome shotgun (WGS) entry which is preliminary data.</text>
</comment>
<evidence type="ECO:0000313" key="2">
    <source>
        <dbReference type="EMBL" id="KAI9173582.1"/>
    </source>
</evidence>
<feature type="domain" description="DUF8040" evidence="1">
    <location>
        <begin position="68"/>
        <end position="157"/>
    </location>
</feature>
<protein>
    <recommendedName>
        <fullName evidence="1">DUF8040 domain-containing protein</fullName>
    </recommendedName>
</protein>
<name>A0AAD5INY2_ACENE</name>
<dbReference type="PANTHER" id="PTHR22930">
    <property type="match status" value="1"/>
</dbReference>
<evidence type="ECO:0000259" key="1">
    <source>
        <dbReference type="Pfam" id="PF26138"/>
    </source>
</evidence>
<dbReference type="Pfam" id="PF26138">
    <property type="entry name" value="DUF8040"/>
    <property type="match status" value="1"/>
</dbReference>
<dbReference type="Proteomes" id="UP001064489">
    <property type="component" value="Chromosome 8"/>
</dbReference>
<proteinExistence type="predicted"/>
<evidence type="ECO:0000313" key="3">
    <source>
        <dbReference type="Proteomes" id="UP001064489"/>
    </source>
</evidence>
<sequence length="281" mass="33170">MYRGNDLEDDEMSEEEDNKIDKEFYEAIKILVIAVQAVIHLVNEFRVIEAGRKIEHPLNPRRINNAFGYKYIHRALHDDLAIFRRVYRMYPDEFRKLCNILREKTHLEDTRFICVEEMLGQFLQIVAQNHRYCVIHNHFHRSQFTTSENFHKMLKVLNTLSNDMMAKPESLVPAKIRENTKFFPYFKDCIGAIDDTHIPTMVMGHDNSNFDLEFMYVLAGWEGSSYDFKLLNDVLSRRNGLKVPKLRIEVCGILSKILQVMGMILKMKMNCSISAMHRREM</sequence>
<dbReference type="EMBL" id="JAJSOW010000103">
    <property type="protein sequence ID" value="KAI9173582.1"/>
    <property type="molecule type" value="Genomic_DNA"/>
</dbReference>
<keyword evidence="3" id="KW-1185">Reference proteome</keyword>
<dbReference type="PANTHER" id="PTHR22930:SF221">
    <property type="entry name" value="NUCLEASE HARBI1"/>
    <property type="match status" value="1"/>
</dbReference>
<accession>A0AAD5INY2</accession>